<dbReference type="PRINTS" id="PR00359">
    <property type="entry name" value="BP450"/>
</dbReference>
<comment type="similarity">
    <text evidence="1">Belongs to the cytochrome P450 family.</text>
</comment>
<sequence length="388" mass="42469">MIADLDIDLYSPELIADPYPVFKAIRDAGPVCRLPGGVFAMGRHADLKQALSDWSLFSSQSGVALNETMNDALSGTVLASDPPLHTGLRQVVGRPLAPGRLAALRQKITETAEALVDDLASRGEFCAATDLAQHLPLTIVSELVGMPDDGRRRMLDWAAAVFNSMAMEGSSYAAEALPIVGEMVAYIADAALPERLVPGGWAAELHEAVKAGEITKDTFESLLQAYLAPSLDTTIFATSNLMWLLAKHPEQWQRLRDRPALIPRAINEALRLESPVTGFSRLLTRDANIDGVDIPKGSRILMLFAAGNRDERRYPDPDRFDIERDSTDHLSFGHAIHRCVGANLALLEMTALLTALTRRVRSIEILEEKRTDHAVLRGFSSLKVRVDC</sequence>
<evidence type="ECO:0000256" key="1">
    <source>
        <dbReference type="ARBA" id="ARBA00010617"/>
    </source>
</evidence>
<dbReference type="SUPFAM" id="SSF48264">
    <property type="entry name" value="Cytochrome P450"/>
    <property type="match status" value="1"/>
</dbReference>
<dbReference type="GO" id="GO:0016705">
    <property type="term" value="F:oxidoreductase activity, acting on paired donors, with incorporation or reduction of molecular oxygen"/>
    <property type="evidence" value="ECO:0007669"/>
    <property type="project" value="InterPro"/>
</dbReference>
<dbReference type="PANTHER" id="PTHR46696:SF1">
    <property type="entry name" value="CYTOCHROME P450 YJIB-RELATED"/>
    <property type="match status" value="1"/>
</dbReference>
<reference evidence="2 3" key="1">
    <citation type="journal article" date="2013" name="Genome Announc.">
        <title>Draft Genome Sequence of Sphingobium quisquiliarum Strain P25T, a Novel Hexachlorocyclohexane (HCH)-Degrading Bacterium Isolated from an HCH Dumpsite.</title>
        <authorList>
            <person name="Kumar Singh A."/>
            <person name="Sangwan N."/>
            <person name="Sharma A."/>
            <person name="Gupta V."/>
            <person name="Khurana J.P."/>
            <person name="Lal R."/>
        </authorList>
    </citation>
    <scope>NUCLEOTIDE SEQUENCE [LARGE SCALE GENOMIC DNA]</scope>
    <source>
        <strain evidence="2 3">P25</strain>
    </source>
</reference>
<accession>T0I2E5</accession>
<dbReference type="Gene3D" id="1.10.630.10">
    <property type="entry name" value="Cytochrome P450"/>
    <property type="match status" value="1"/>
</dbReference>
<dbReference type="InterPro" id="IPR001128">
    <property type="entry name" value="Cyt_P450"/>
</dbReference>
<organism evidence="2 3">
    <name type="scientific">Sphingobium quisquiliarum P25</name>
    <dbReference type="NCBI Taxonomy" id="1329909"/>
    <lineage>
        <taxon>Bacteria</taxon>
        <taxon>Pseudomonadati</taxon>
        <taxon>Pseudomonadota</taxon>
        <taxon>Alphaproteobacteria</taxon>
        <taxon>Sphingomonadales</taxon>
        <taxon>Sphingomonadaceae</taxon>
        <taxon>Sphingobium</taxon>
    </lineage>
</organism>
<dbReference type="PANTHER" id="PTHR46696">
    <property type="entry name" value="P450, PUTATIVE (EUROFUNG)-RELATED"/>
    <property type="match status" value="1"/>
</dbReference>
<gene>
    <name evidence="2" type="ORF">L288_14515</name>
</gene>
<dbReference type="AlphaFoldDB" id="T0I2E5"/>
<keyword evidence="3" id="KW-1185">Reference proteome</keyword>
<dbReference type="GO" id="GO:0020037">
    <property type="term" value="F:heme binding"/>
    <property type="evidence" value="ECO:0007669"/>
    <property type="project" value="InterPro"/>
</dbReference>
<dbReference type="Pfam" id="PF00067">
    <property type="entry name" value="p450"/>
    <property type="match status" value="1"/>
</dbReference>
<comment type="caution">
    <text evidence="2">The sequence shown here is derived from an EMBL/GenBank/DDBJ whole genome shotgun (WGS) entry which is preliminary data.</text>
</comment>
<evidence type="ECO:0000313" key="2">
    <source>
        <dbReference type="EMBL" id="EQB03809.1"/>
    </source>
</evidence>
<dbReference type="PATRIC" id="fig|1329909.3.peg.2791"/>
<dbReference type="InterPro" id="IPR036396">
    <property type="entry name" value="Cyt_P450_sf"/>
</dbReference>
<proteinExistence type="inferred from homology"/>
<dbReference type="RefSeq" id="WP_021239019.1">
    <property type="nucleotide sequence ID" value="NZ_ATHO01000131.1"/>
</dbReference>
<dbReference type="GO" id="GO:0005506">
    <property type="term" value="F:iron ion binding"/>
    <property type="evidence" value="ECO:0007669"/>
    <property type="project" value="InterPro"/>
</dbReference>
<dbReference type="GO" id="GO:0004497">
    <property type="term" value="F:monooxygenase activity"/>
    <property type="evidence" value="ECO:0007669"/>
    <property type="project" value="InterPro"/>
</dbReference>
<name>T0I2E5_9SPHN</name>
<evidence type="ECO:0008006" key="4">
    <source>
        <dbReference type="Google" id="ProtNLM"/>
    </source>
</evidence>
<evidence type="ECO:0000313" key="3">
    <source>
        <dbReference type="Proteomes" id="UP000015525"/>
    </source>
</evidence>
<dbReference type="Proteomes" id="UP000015525">
    <property type="component" value="Unassembled WGS sequence"/>
</dbReference>
<dbReference type="EMBL" id="ATHO01000131">
    <property type="protein sequence ID" value="EQB03809.1"/>
    <property type="molecule type" value="Genomic_DNA"/>
</dbReference>
<dbReference type="InterPro" id="IPR002397">
    <property type="entry name" value="Cyt_P450_B"/>
</dbReference>
<protein>
    <recommendedName>
        <fullName evidence="4">Cytochrome P450</fullName>
    </recommendedName>
</protein>